<dbReference type="RefSeq" id="WP_119110998.1">
    <property type="nucleotide sequence ID" value="NZ_CBCSEO010000004.1"/>
</dbReference>
<dbReference type="Proteomes" id="UP000265816">
    <property type="component" value="Unassembled WGS sequence"/>
</dbReference>
<dbReference type="OrthoDB" id="2439445at2"/>
<keyword evidence="1" id="KW-0812">Transmembrane</keyword>
<sequence length="63" mass="6785">MVNPVLVFLACILAGFALVNLPAVPMLSGLVPFFEIVAALAIIIFSFVLLYMGLRALFSGTWL</sequence>
<comment type="caution">
    <text evidence="2">The sequence shown here is derived from an EMBL/GenBank/DDBJ whole genome shotgun (WGS) entry which is preliminary data.</text>
</comment>
<dbReference type="EMBL" id="QWVT01000002">
    <property type="protein sequence ID" value="RID88835.1"/>
    <property type="molecule type" value="Genomic_DNA"/>
</dbReference>
<name>A0A398BF08_9BACI</name>
<feature type="transmembrane region" description="Helical" evidence="1">
    <location>
        <begin position="33"/>
        <end position="54"/>
    </location>
</feature>
<protein>
    <submittedName>
        <fullName evidence="2">Uncharacterized protein</fullName>
    </submittedName>
</protein>
<evidence type="ECO:0000256" key="1">
    <source>
        <dbReference type="SAM" id="Phobius"/>
    </source>
</evidence>
<dbReference type="AlphaFoldDB" id="A0A398BF08"/>
<keyword evidence="1" id="KW-1133">Transmembrane helix</keyword>
<keyword evidence="3" id="KW-1185">Reference proteome</keyword>
<proteinExistence type="predicted"/>
<gene>
    <name evidence="2" type="ORF">D1970_00895</name>
</gene>
<accession>A0A398BF08</accession>
<evidence type="ECO:0000313" key="2">
    <source>
        <dbReference type="EMBL" id="RID88835.1"/>
    </source>
</evidence>
<evidence type="ECO:0000313" key="3">
    <source>
        <dbReference type="Proteomes" id="UP000265816"/>
    </source>
</evidence>
<organism evidence="2 3">
    <name type="scientific">Mesobacillus zeae</name>
    <dbReference type="NCBI Taxonomy" id="1917180"/>
    <lineage>
        <taxon>Bacteria</taxon>
        <taxon>Bacillati</taxon>
        <taxon>Bacillota</taxon>
        <taxon>Bacilli</taxon>
        <taxon>Bacillales</taxon>
        <taxon>Bacillaceae</taxon>
        <taxon>Mesobacillus</taxon>
    </lineage>
</organism>
<reference evidence="2 3" key="1">
    <citation type="submission" date="2018-08" db="EMBL/GenBank/DDBJ databases">
        <title>Bacillus jemisoniae sp. nov., Bacillus chryseoplanitiae sp. nov., Bacillus resnikiae sp. nov., and Bacillus frankliniae sp. nov., isolated from Viking spacecraft and associated surfaces.</title>
        <authorList>
            <person name="Seuylemezian A."/>
            <person name="Vaishampayan P."/>
        </authorList>
    </citation>
    <scope>NUCLEOTIDE SEQUENCE [LARGE SCALE GENOMIC DNA]</scope>
    <source>
        <strain evidence="2 3">JJ-247</strain>
    </source>
</reference>
<keyword evidence="1" id="KW-0472">Membrane</keyword>